<protein>
    <recommendedName>
        <fullName evidence="4">AN1-type domain-containing protein</fullName>
    </recommendedName>
</protein>
<dbReference type="SMART" id="SM00154">
    <property type="entry name" value="ZnF_AN1"/>
    <property type="match status" value="1"/>
</dbReference>
<evidence type="ECO:0000256" key="2">
    <source>
        <dbReference type="ARBA" id="ARBA00022771"/>
    </source>
</evidence>
<dbReference type="AlphaFoldDB" id="A0A6C0KEY6"/>
<organism evidence="5">
    <name type="scientific">viral metagenome</name>
    <dbReference type="NCBI Taxonomy" id="1070528"/>
    <lineage>
        <taxon>unclassified sequences</taxon>
        <taxon>metagenomes</taxon>
        <taxon>organismal metagenomes</taxon>
    </lineage>
</organism>
<dbReference type="GO" id="GO:0008270">
    <property type="term" value="F:zinc ion binding"/>
    <property type="evidence" value="ECO:0007669"/>
    <property type="project" value="UniProtKB-KW"/>
</dbReference>
<dbReference type="InterPro" id="IPR035896">
    <property type="entry name" value="AN1-like_Znf"/>
</dbReference>
<keyword evidence="3" id="KW-0862">Zinc</keyword>
<evidence type="ECO:0000259" key="4">
    <source>
        <dbReference type="SMART" id="SM00154"/>
    </source>
</evidence>
<reference evidence="5" key="1">
    <citation type="journal article" date="2020" name="Nature">
        <title>Giant virus diversity and host interactions through global metagenomics.</title>
        <authorList>
            <person name="Schulz F."/>
            <person name="Roux S."/>
            <person name="Paez-Espino D."/>
            <person name="Jungbluth S."/>
            <person name="Walsh D.A."/>
            <person name="Denef V.J."/>
            <person name="McMahon K.D."/>
            <person name="Konstantinidis K.T."/>
            <person name="Eloe-Fadrosh E.A."/>
            <person name="Kyrpides N.C."/>
            <person name="Woyke T."/>
        </authorList>
    </citation>
    <scope>NUCLEOTIDE SEQUENCE</scope>
    <source>
        <strain evidence="5">GVMAG-S-1102244-55</strain>
    </source>
</reference>
<name>A0A6C0KEY6_9ZZZZ</name>
<keyword evidence="2" id="KW-0863">Zinc-finger</keyword>
<sequence length="90" mass="10179">MDNKTNSQDKPKKKKVPRCKCILENGKKCKKKLTAVDLCIVCKCGKHFCPLHRCPEKHNCKITEIIAKKEKELALDKVLGGGSFKQIEVI</sequence>
<evidence type="ECO:0000256" key="3">
    <source>
        <dbReference type="ARBA" id="ARBA00022833"/>
    </source>
</evidence>
<dbReference type="Gene3D" id="4.10.1110.10">
    <property type="entry name" value="AN1-like Zinc finger"/>
    <property type="match status" value="1"/>
</dbReference>
<dbReference type="Pfam" id="PF01428">
    <property type="entry name" value="zf-AN1"/>
    <property type="match status" value="1"/>
</dbReference>
<evidence type="ECO:0000256" key="1">
    <source>
        <dbReference type="ARBA" id="ARBA00022723"/>
    </source>
</evidence>
<feature type="domain" description="AN1-type" evidence="4">
    <location>
        <begin position="25"/>
        <end position="65"/>
    </location>
</feature>
<accession>A0A6C0KEY6</accession>
<keyword evidence="1" id="KW-0479">Metal-binding</keyword>
<dbReference type="InterPro" id="IPR000058">
    <property type="entry name" value="Znf_AN1"/>
</dbReference>
<dbReference type="SUPFAM" id="SSF118310">
    <property type="entry name" value="AN1-like Zinc finger"/>
    <property type="match status" value="1"/>
</dbReference>
<evidence type="ECO:0000313" key="5">
    <source>
        <dbReference type="EMBL" id="QHU14878.1"/>
    </source>
</evidence>
<proteinExistence type="predicted"/>
<dbReference type="EMBL" id="MN740847">
    <property type="protein sequence ID" value="QHU14878.1"/>
    <property type="molecule type" value="Genomic_DNA"/>
</dbReference>